<evidence type="ECO:0000313" key="10">
    <source>
        <dbReference type="Proteomes" id="UP000490386"/>
    </source>
</evidence>
<keyword evidence="10" id="KW-1185">Reference proteome</keyword>
<sequence length="233" mass="25438">MREVFQQELAEVSNGLVEIARHVESAMQRAAVAFTTSDVALAEQVISDDARIDELAIALDEHTIEIIARQSPVARDLRLVVSALRISSSLERMGDLAAHIAALARYRFPGGVGPNTLRPVFAEMSRLDVAVARQLVALLDAGNDEETNRIADEIKASDTQIDDLHRSTFDALLSDDIQAQSVEVVDATLASRYFERFADHAVSIAQKVQYLTSGEWMQEKEPSTPVAPVTPGA</sequence>
<gene>
    <name evidence="9" type="primary">phoU</name>
    <name evidence="9" type="ORF">F8O03_03725</name>
</gene>
<evidence type="ECO:0000256" key="4">
    <source>
        <dbReference type="ARBA" id="ARBA00022448"/>
    </source>
</evidence>
<keyword evidence="6 7" id="KW-0592">Phosphate transport</keyword>
<dbReference type="InterPro" id="IPR028366">
    <property type="entry name" value="PhoU"/>
</dbReference>
<dbReference type="GO" id="GO:0030643">
    <property type="term" value="P:intracellular phosphate ion homeostasis"/>
    <property type="evidence" value="ECO:0007669"/>
    <property type="project" value="InterPro"/>
</dbReference>
<comment type="similarity">
    <text evidence="2 7">Belongs to the PhoU family.</text>
</comment>
<comment type="subunit">
    <text evidence="3 7">Homodimer.</text>
</comment>
<evidence type="ECO:0000313" key="9">
    <source>
        <dbReference type="EMBL" id="KAB1639455.1"/>
    </source>
</evidence>
<evidence type="ECO:0000256" key="6">
    <source>
        <dbReference type="ARBA" id="ARBA00022592"/>
    </source>
</evidence>
<dbReference type="PANTHER" id="PTHR42930:SF3">
    <property type="entry name" value="PHOSPHATE-SPECIFIC TRANSPORT SYSTEM ACCESSORY PROTEIN PHOU"/>
    <property type="match status" value="1"/>
</dbReference>
<feature type="domain" description="PhoU" evidence="8">
    <location>
        <begin position="124"/>
        <end position="208"/>
    </location>
</feature>
<keyword evidence="4 7" id="KW-0813">Transport</keyword>
<dbReference type="PANTHER" id="PTHR42930">
    <property type="entry name" value="PHOSPHATE-SPECIFIC TRANSPORT SYSTEM ACCESSORY PROTEIN PHOU"/>
    <property type="match status" value="1"/>
</dbReference>
<dbReference type="EMBL" id="WBJX01000001">
    <property type="protein sequence ID" value="KAB1639455.1"/>
    <property type="molecule type" value="Genomic_DNA"/>
</dbReference>
<dbReference type="GO" id="GO:0006817">
    <property type="term" value="P:phosphate ion transport"/>
    <property type="evidence" value="ECO:0007669"/>
    <property type="project" value="UniProtKB-KW"/>
</dbReference>
<dbReference type="SUPFAM" id="SSF109755">
    <property type="entry name" value="PhoU-like"/>
    <property type="match status" value="1"/>
</dbReference>
<comment type="function">
    <text evidence="7">Plays a role in the regulation of phosphate uptake.</text>
</comment>
<evidence type="ECO:0000256" key="3">
    <source>
        <dbReference type="ARBA" id="ARBA00011738"/>
    </source>
</evidence>
<comment type="caution">
    <text evidence="9">The sequence shown here is derived from an EMBL/GenBank/DDBJ whole genome shotgun (WGS) entry which is preliminary data.</text>
</comment>
<evidence type="ECO:0000256" key="5">
    <source>
        <dbReference type="ARBA" id="ARBA00022490"/>
    </source>
</evidence>
<evidence type="ECO:0000256" key="2">
    <source>
        <dbReference type="ARBA" id="ARBA00008107"/>
    </source>
</evidence>
<proteinExistence type="inferred from homology"/>
<protein>
    <recommendedName>
        <fullName evidence="7">Phosphate-specific transport system accessory protein PhoU</fullName>
    </recommendedName>
</protein>
<dbReference type="GO" id="GO:0045936">
    <property type="term" value="P:negative regulation of phosphate metabolic process"/>
    <property type="evidence" value="ECO:0007669"/>
    <property type="project" value="InterPro"/>
</dbReference>
<dbReference type="Gene3D" id="1.20.58.220">
    <property type="entry name" value="Phosphate transport system protein phou homolog 2, domain 2"/>
    <property type="match status" value="1"/>
</dbReference>
<dbReference type="Proteomes" id="UP000490386">
    <property type="component" value="Unassembled WGS sequence"/>
</dbReference>
<dbReference type="AlphaFoldDB" id="A0A7J5B5J6"/>
<dbReference type="InterPro" id="IPR026022">
    <property type="entry name" value="PhoU_dom"/>
</dbReference>
<accession>A0A7J5B5J6</accession>
<evidence type="ECO:0000256" key="1">
    <source>
        <dbReference type="ARBA" id="ARBA00004496"/>
    </source>
</evidence>
<evidence type="ECO:0000259" key="8">
    <source>
        <dbReference type="Pfam" id="PF01895"/>
    </source>
</evidence>
<dbReference type="OrthoDB" id="9814256at2"/>
<reference evidence="9 10" key="1">
    <citation type="submission" date="2019-09" db="EMBL/GenBank/DDBJ databases">
        <title>Phylogeny of genus Pseudoclavibacter and closely related genus.</title>
        <authorList>
            <person name="Li Y."/>
        </authorList>
    </citation>
    <scope>NUCLEOTIDE SEQUENCE [LARGE SCALE GENOMIC DNA]</scope>
    <source>
        <strain evidence="9 10">THG-MD12</strain>
    </source>
</reference>
<dbReference type="PIRSF" id="PIRSF003107">
    <property type="entry name" value="PhoU"/>
    <property type="match status" value="1"/>
</dbReference>
<dbReference type="FunFam" id="1.20.58.220:FF:000004">
    <property type="entry name" value="Phosphate-specific transport system accessory protein PhoU"/>
    <property type="match status" value="1"/>
</dbReference>
<organism evidence="9 10">
    <name type="scientific">Pseudoclavibacter terrae</name>
    <dbReference type="NCBI Taxonomy" id="1530195"/>
    <lineage>
        <taxon>Bacteria</taxon>
        <taxon>Bacillati</taxon>
        <taxon>Actinomycetota</taxon>
        <taxon>Actinomycetes</taxon>
        <taxon>Micrococcales</taxon>
        <taxon>Microbacteriaceae</taxon>
        <taxon>Pseudoclavibacter</taxon>
    </lineage>
</organism>
<dbReference type="Pfam" id="PF01895">
    <property type="entry name" value="PhoU"/>
    <property type="match status" value="2"/>
</dbReference>
<feature type="domain" description="PhoU" evidence="8">
    <location>
        <begin position="17"/>
        <end position="102"/>
    </location>
</feature>
<dbReference type="NCBIfam" id="TIGR02135">
    <property type="entry name" value="phoU_full"/>
    <property type="match status" value="1"/>
</dbReference>
<dbReference type="RefSeq" id="WP_104241934.1">
    <property type="nucleotide sequence ID" value="NZ_CANKVH010000007.1"/>
</dbReference>
<name>A0A7J5B5J6_9MICO</name>
<dbReference type="GO" id="GO:0005737">
    <property type="term" value="C:cytoplasm"/>
    <property type="evidence" value="ECO:0007669"/>
    <property type="project" value="UniProtKB-SubCell"/>
</dbReference>
<keyword evidence="5 7" id="KW-0963">Cytoplasm</keyword>
<comment type="subcellular location">
    <subcellularLocation>
        <location evidence="1 7">Cytoplasm</location>
    </subcellularLocation>
</comment>
<evidence type="ECO:0000256" key="7">
    <source>
        <dbReference type="PIRNR" id="PIRNR003107"/>
    </source>
</evidence>
<dbReference type="InterPro" id="IPR038078">
    <property type="entry name" value="PhoU-like_sf"/>
</dbReference>